<reference evidence="1" key="1">
    <citation type="submission" date="2020-06" db="EMBL/GenBank/DDBJ databases">
        <authorList>
            <person name="Li T."/>
            <person name="Hu X."/>
            <person name="Zhang T."/>
            <person name="Song X."/>
            <person name="Zhang H."/>
            <person name="Dai N."/>
            <person name="Sheng W."/>
            <person name="Hou X."/>
            <person name="Wei L."/>
        </authorList>
    </citation>
    <scope>NUCLEOTIDE SEQUENCE</scope>
    <source>
        <strain evidence="1">G02</strain>
        <tissue evidence="1">Leaf</tissue>
    </source>
</reference>
<evidence type="ECO:0000313" key="1">
    <source>
        <dbReference type="EMBL" id="KAL0379016.1"/>
    </source>
</evidence>
<comment type="caution">
    <text evidence="1">The sequence shown here is derived from an EMBL/GenBank/DDBJ whole genome shotgun (WGS) entry which is preliminary data.</text>
</comment>
<organism evidence="1">
    <name type="scientific">Sesamum radiatum</name>
    <name type="common">Black benniseed</name>
    <dbReference type="NCBI Taxonomy" id="300843"/>
    <lineage>
        <taxon>Eukaryota</taxon>
        <taxon>Viridiplantae</taxon>
        <taxon>Streptophyta</taxon>
        <taxon>Embryophyta</taxon>
        <taxon>Tracheophyta</taxon>
        <taxon>Spermatophyta</taxon>
        <taxon>Magnoliopsida</taxon>
        <taxon>eudicotyledons</taxon>
        <taxon>Gunneridae</taxon>
        <taxon>Pentapetalae</taxon>
        <taxon>asterids</taxon>
        <taxon>lamiids</taxon>
        <taxon>Lamiales</taxon>
        <taxon>Pedaliaceae</taxon>
        <taxon>Sesamum</taxon>
    </lineage>
</organism>
<sequence length="109" mass="11404">MSRFIATVNSIPSTAPRYIPRSLTTEQADAVLHATMPSPRFLLGEAPPPSTIPPTVCASNVDVAARHSSSSSLVPSHPSSPVFMEIPSPLVTIHASPTVMVSPMPFAAS</sequence>
<dbReference type="EMBL" id="JACGWJ010000013">
    <property type="protein sequence ID" value="KAL0379016.1"/>
    <property type="molecule type" value="Genomic_DNA"/>
</dbReference>
<reference evidence="1" key="2">
    <citation type="journal article" date="2024" name="Plant">
        <title>Genomic evolution and insights into agronomic trait innovations of Sesamum species.</title>
        <authorList>
            <person name="Miao H."/>
            <person name="Wang L."/>
            <person name="Qu L."/>
            <person name="Liu H."/>
            <person name="Sun Y."/>
            <person name="Le M."/>
            <person name="Wang Q."/>
            <person name="Wei S."/>
            <person name="Zheng Y."/>
            <person name="Lin W."/>
            <person name="Duan Y."/>
            <person name="Cao H."/>
            <person name="Xiong S."/>
            <person name="Wang X."/>
            <person name="Wei L."/>
            <person name="Li C."/>
            <person name="Ma Q."/>
            <person name="Ju M."/>
            <person name="Zhao R."/>
            <person name="Li G."/>
            <person name="Mu C."/>
            <person name="Tian Q."/>
            <person name="Mei H."/>
            <person name="Zhang T."/>
            <person name="Gao T."/>
            <person name="Zhang H."/>
        </authorList>
    </citation>
    <scope>NUCLEOTIDE SEQUENCE</scope>
    <source>
        <strain evidence="1">G02</strain>
    </source>
</reference>
<dbReference type="AlphaFoldDB" id="A0AAW2RHQ6"/>
<proteinExistence type="predicted"/>
<protein>
    <submittedName>
        <fullName evidence="1">Uncharacterized protein</fullName>
    </submittedName>
</protein>
<accession>A0AAW2RHQ6</accession>
<name>A0AAW2RHQ6_SESRA</name>
<gene>
    <name evidence="1" type="ORF">Sradi_3207100</name>
</gene>